<dbReference type="Proteomes" id="UP001060072">
    <property type="component" value="Segment"/>
</dbReference>
<evidence type="ECO:0000313" key="1">
    <source>
        <dbReference type="EMBL" id="UTQ78153.1"/>
    </source>
</evidence>
<evidence type="ECO:0000313" key="2">
    <source>
        <dbReference type="Proteomes" id="UP001060072"/>
    </source>
</evidence>
<organism evidence="1 2">
    <name type="scientific">Aeromonas phage JELG-KS1</name>
    <dbReference type="NCBI Taxonomy" id="2951233"/>
    <lineage>
        <taxon>Viruses</taxon>
        <taxon>Duplodnaviria</taxon>
        <taxon>Heunggongvirae</taxon>
        <taxon>Uroviricota</taxon>
        <taxon>Caudoviricetes</taxon>
        <taxon>Autographivirales</taxon>
        <taxon>Autotranscriptaviridae</taxon>
        <taxon>Studiervirinae</taxon>
        <taxon>Jelgvirus</taxon>
        <taxon>Jelgvirus JELGKS1</taxon>
    </lineage>
</organism>
<reference evidence="1" key="1">
    <citation type="submission" date="2022-05" db="EMBL/GenBank/DDBJ databases">
        <title>Complete genome sequence of Aeromonas phage JELG-KS1.</title>
        <authorList>
            <person name="Svanberga K."/>
            <person name="Dislers A."/>
            <person name="Kazaks A."/>
            <person name="Zrelovs N."/>
        </authorList>
    </citation>
    <scope>NUCLEOTIDE SEQUENCE</scope>
</reference>
<sequence>MALPTSDLTHTEGKPPVHNHIRRTIVMSIVSKTAKFAIRAVLSGLAREAAAAELKAKKVITKRDAKSAKLDKAIIELGRIEEAKVSKIREQAELEIRQIYGAKNRRLRDKRDLRLNAGIEVAALSRKGQAALELKRKLEAVVA</sequence>
<proteinExistence type="predicted"/>
<protein>
    <submittedName>
        <fullName evidence="1">Uncharacterized protein</fullName>
    </submittedName>
</protein>
<name>A0A9E7NP81_9CAUD</name>
<accession>A0A9E7NP81</accession>
<keyword evidence="2" id="KW-1185">Reference proteome</keyword>
<dbReference type="EMBL" id="ON604651">
    <property type="protein sequence ID" value="UTQ78153.1"/>
    <property type="molecule type" value="Genomic_DNA"/>
</dbReference>